<comment type="subunit">
    <text evidence="6 16">Homodimer.</text>
</comment>
<keyword evidence="11 16" id="KW-0220">Diaminopimelate biosynthesis</keyword>
<evidence type="ECO:0000256" key="16">
    <source>
        <dbReference type="HAMAP-Rule" id="MF_02121"/>
    </source>
</evidence>
<dbReference type="GO" id="GO:0050661">
    <property type="term" value="F:NADP binding"/>
    <property type="evidence" value="ECO:0007669"/>
    <property type="project" value="UniProtKB-UniRule"/>
</dbReference>
<evidence type="ECO:0000259" key="18">
    <source>
        <dbReference type="SMART" id="SM00859"/>
    </source>
</evidence>
<dbReference type="InterPro" id="IPR000319">
    <property type="entry name" value="Asp-semialdehyde_DH_CS"/>
</dbReference>
<evidence type="ECO:0000256" key="14">
    <source>
        <dbReference type="ARBA" id="ARBA00023167"/>
    </source>
</evidence>
<dbReference type="InterPro" id="IPR036291">
    <property type="entry name" value="NAD(P)-bd_dom_sf"/>
</dbReference>
<dbReference type="PANTHER" id="PTHR46278">
    <property type="entry name" value="DEHYDROGENASE, PUTATIVE-RELATED"/>
    <property type="match status" value="1"/>
</dbReference>
<evidence type="ECO:0000256" key="5">
    <source>
        <dbReference type="ARBA" id="ARBA00010584"/>
    </source>
</evidence>
<feature type="binding site" evidence="16">
    <location>
        <begin position="40"/>
        <end position="41"/>
    </location>
    <ligand>
        <name>NADP(+)</name>
        <dbReference type="ChEBI" id="CHEBI:58349"/>
    </ligand>
</feature>
<dbReference type="InterPro" id="IPR005986">
    <property type="entry name" value="Asp_semialdehyde_DH_beta"/>
</dbReference>
<dbReference type="GO" id="GO:0009097">
    <property type="term" value="P:isoleucine biosynthetic process"/>
    <property type="evidence" value="ECO:0007669"/>
    <property type="project" value="UniProtKB-UniRule"/>
</dbReference>
<dbReference type="Pfam" id="PF01118">
    <property type="entry name" value="Semialdhyde_dh"/>
    <property type="match status" value="1"/>
</dbReference>
<feature type="binding site" evidence="16">
    <location>
        <begin position="12"/>
        <end position="15"/>
    </location>
    <ligand>
        <name>NADP(+)</name>
        <dbReference type="ChEBI" id="CHEBI:58349"/>
    </ligand>
</feature>
<protein>
    <recommendedName>
        <fullName evidence="7 16">Aspartate-semialdehyde dehydrogenase</fullName>
        <shortName evidence="16">ASA dehydrogenase</shortName>
        <shortName evidence="16">ASADH</shortName>
        <ecNumber evidence="7 16">1.2.1.11</ecNumber>
    </recommendedName>
    <alternativeName>
        <fullName evidence="16">Aspartate-beta-semialdehyde dehydrogenase</fullName>
    </alternativeName>
</protein>
<evidence type="ECO:0000313" key="19">
    <source>
        <dbReference type="EMBL" id="AFX89303.1"/>
    </source>
</evidence>
<name>K7Y8B4_HELPX</name>
<dbReference type="UniPathway" id="UPA00034">
    <property type="reaction ID" value="UER00016"/>
</dbReference>
<evidence type="ECO:0000256" key="7">
    <source>
        <dbReference type="ARBA" id="ARBA00013120"/>
    </source>
</evidence>
<dbReference type="EC" id="1.2.1.11" evidence="7 16"/>
<evidence type="ECO:0000256" key="3">
    <source>
        <dbReference type="ARBA" id="ARBA00005076"/>
    </source>
</evidence>
<dbReference type="NCBIfam" id="NF011456">
    <property type="entry name" value="PRK14874.1"/>
    <property type="match status" value="1"/>
</dbReference>
<dbReference type="HOGENOM" id="CLU_049966_0_1_7"/>
<dbReference type="EMBL" id="CP003476">
    <property type="protein sequence ID" value="AFX89303.1"/>
    <property type="molecule type" value="Genomic_DNA"/>
</dbReference>
<evidence type="ECO:0000313" key="20">
    <source>
        <dbReference type="Proteomes" id="UP000010078"/>
    </source>
</evidence>
<evidence type="ECO:0000256" key="15">
    <source>
        <dbReference type="ARBA" id="ARBA00047891"/>
    </source>
</evidence>
<dbReference type="Pfam" id="PF02774">
    <property type="entry name" value="Semialdhyde_dhC"/>
    <property type="match status" value="1"/>
</dbReference>
<dbReference type="PATRIC" id="fig|1055532.3.peg.288"/>
<comment type="pathway">
    <text evidence="3 16">Amino-acid biosynthesis; L-lysine biosynthesis via DAP pathway; (S)-tetrahydrodipicolinate from L-aspartate: step 2/4.</text>
</comment>
<dbReference type="GO" id="GO:0071266">
    <property type="term" value="P:'de novo' L-methionine biosynthetic process"/>
    <property type="evidence" value="ECO:0007669"/>
    <property type="project" value="UniProtKB-UniRule"/>
</dbReference>
<evidence type="ECO:0000256" key="10">
    <source>
        <dbReference type="ARBA" id="ARBA00022857"/>
    </source>
</evidence>
<dbReference type="PROSITE" id="PS01103">
    <property type="entry name" value="ASD"/>
    <property type="match status" value="1"/>
</dbReference>
<keyword evidence="10 16" id="KW-0521">NADP</keyword>
<feature type="domain" description="Semialdehyde dehydrogenase NAD-binding" evidence="18">
    <location>
        <begin position="5"/>
        <end position="121"/>
    </location>
</feature>
<evidence type="ECO:0000256" key="6">
    <source>
        <dbReference type="ARBA" id="ARBA00011738"/>
    </source>
</evidence>
<comment type="pathway">
    <text evidence="2 16">Amino-acid biosynthesis; L-methionine biosynthesis via de novo pathway; L-homoserine from L-aspartate: step 2/3.</text>
</comment>
<dbReference type="KEGG" id="hpyk:HPAKL86_01395"/>
<evidence type="ECO:0000256" key="11">
    <source>
        <dbReference type="ARBA" id="ARBA00022915"/>
    </source>
</evidence>
<evidence type="ECO:0000256" key="9">
    <source>
        <dbReference type="ARBA" id="ARBA00022697"/>
    </source>
</evidence>
<dbReference type="GO" id="GO:0009089">
    <property type="term" value="P:lysine biosynthetic process via diaminopimelate"/>
    <property type="evidence" value="ECO:0007669"/>
    <property type="project" value="UniProtKB-UniRule"/>
</dbReference>
<feature type="binding site" evidence="16">
    <location>
        <position position="326"/>
    </location>
    <ligand>
        <name>NADP(+)</name>
        <dbReference type="ChEBI" id="CHEBI:58349"/>
    </ligand>
</feature>
<dbReference type="HAMAP" id="MF_02121">
    <property type="entry name" value="ASADH"/>
    <property type="match status" value="1"/>
</dbReference>
<dbReference type="SUPFAM" id="SSF51735">
    <property type="entry name" value="NAD(P)-binding Rossmann-fold domains"/>
    <property type="match status" value="1"/>
</dbReference>
<dbReference type="SUPFAM" id="SSF55347">
    <property type="entry name" value="Glyceraldehyde-3-phosphate dehydrogenase-like, C-terminal domain"/>
    <property type="match status" value="1"/>
</dbReference>
<comment type="catalytic activity">
    <reaction evidence="15 16">
        <text>L-aspartate 4-semialdehyde + phosphate + NADP(+) = 4-phospho-L-aspartate + NADPH + H(+)</text>
        <dbReference type="Rhea" id="RHEA:24284"/>
        <dbReference type="ChEBI" id="CHEBI:15378"/>
        <dbReference type="ChEBI" id="CHEBI:43474"/>
        <dbReference type="ChEBI" id="CHEBI:57535"/>
        <dbReference type="ChEBI" id="CHEBI:57783"/>
        <dbReference type="ChEBI" id="CHEBI:58349"/>
        <dbReference type="ChEBI" id="CHEBI:537519"/>
        <dbReference type="EC" id="1.2.1.11"/>
    </reaction>
</comment>
<keyword evidence="14 16" id="KW-0486">Methionine biosynthesis</keyword>
<dbReference type="GO" id="GO:0019877">
    <property type="term" value="P:diaminopimelate biosynthetic process"/>
    <property type="evidence" value="ECO:0007669"/>
    <property type="project" value="UniProtKB-UniRule"/>
</dbReference>
<dbReference type="RefSeq" id="WP_015086722.1">
    <property type="nucleotide sequence ID" value="NC_019563.1"/>
</dbReference>
<dbReference type="CDD" id="cd02316">
    <property type="entry name" value="VcASADH2_like_N"/>
    <property type="match status" value="1"/>
</dbReference>
<keyword evidence="13 16" id="KW-0457">Lysine biosynthesis</keyword>
<dbReference type="NCBIfam" id="TIGR01296">
    <property type="entry name" value="asd_B"/>
    <property type="match status" value="1"/>
</dbReference>
<reference evidence="19 20" key="1">
    <citation type="journal article" date="2015" name="Genome Announc.">
        <title>Complete Genome Sequences of Two Helicobacter pylori Strains from a Canadian Arctic Aboriginal Community.</title>
        <authorList>
            <person name="Kersulyte D."/>
            <person name="Bertoli M.T."/>
            <person name="Tamma S."/>
            <person name="Keelan M."/>
            <person name="Munday R."/>
            <person name="Geary J."/>
            <person name="Veldhuyzen van Zanten S."/>
            <person name="Goodman K.J."/>
            <person name="Berg D.E."/>
        </authorList>
    </citation>
    <scope>NUCLEOTIDE SEQUENCE [LARGE SCALE GENOMIC DNA]</scope>
    <source>
        <strain evidence="19">Aklavik86</strain>
    </source>
</reference>
<dbReference type="InterPro" id="IPR012080">
    <property type="entry name" value="Asp_semialdehyde_DH"/>
</dbReference>
<dbReference type="Proteomes" id="UP000010078">
    <property type="component" value="Chromosome"/>
</dbReference>
<feature type="binding site" evidence="16">
    <location>
        <position position="101"/>
    </location>
    <ligand>
        <name>phosphate</name>
        <dbReference type="ChEBI" id="CHEBI:43474"/>
    </ligand>
</feature>
<dbReference type="UniPathway" id="UPA00050">
    <property type="reaction ID" value="UER00463"/>
</dbReference>
<evidence type="ECO:0000256" key="1">
    <source>
        <dbReference type="ARBA" id="ARBA00002492"/>
    </source>
</evidence>
<gene>
    <name evidence="16" type="primary">asd</name>
    <name evidence="19" type="ORF">HPAKL86_01395</name>
</gene>
<dbReference type="InterPro" id="IPR012280">
    <property type="entry name" value="Semialdhyde_DH_dimer_dom"/>
</dbReference>
<dbReference type="InterPro" id="IPR000534">
    <property type="entry name" value="Semialdehyde_DH_NAD-bd"/>
</dbReference>
<evidence type="ECO:0000256" key="17">
    <source>
        <dbReference type="PIRSR" id="PIRSR000148-1"/>
    </source>
</evidence>
<dbReference type="Gene3D" id="3.40.50.720">
    <property type="entry name" value="NAD(P)-binding Rossmann-like Domain"/>
    <property type="match status" value="1"/>
</dbReference>
<evidence type="ECO:0000256" key="8">
    <source>
        <dbReference type="ARBA" id="ARBA00022605"/>
    </source>
</evidence>
<dbReference type="AlphaFoldDB" id="K7Y8B4"/>
<comment type="pathway">
    <text evidence="4 16">Amino-acid biosynthesis; L-threonine biosynthesis; L-threonine from L-aspartate: step 2/5.</text>
</comment>
<evidence type="ECO:0000256" key="12">
    <source>
        <dbReference type="ARBA" id="ARBA00023002"/>
    </source>
</evidence>
<organism evidence="19 20">
    <name type="scientific">Helicobacter pylori Aklavik86</name>
    <dbReference type="NCBI Taxonomy" id="1055532"/>
    <lineage>
        <taxon>Bacteria</taxon>
        <taxon>Pseudomonadati</taxon>
        <taxon>Campylobacterota</taxon>
        <taxon>Epsilonproteobacteria</taxon>
        <taxon>Campylobacterales</taxon>
        <taxon>Helicobacteraceae</taxon>
        <taxon>Helicobacter</taxon>
    </lineage>
</organism>
<dbReference type="GO" id="GO:0051287">
    <property type="term" value="F:NAD binding"/>
    <property type="evidence" value="ECO:0007669"/>
    <property type="project" value="InterPro"/>
</dbReference>
<keyword evidence="9 16" id="KW-0791">Threonine biosynthesis</keyword>
<evidence type="ECO:0000256" key="13">
    <source>
        <dbReference type="ARBA" id="ARBA00023154"/>
    </source>
</evidence>
<proteinExistence type="inferred from homology"/>
<sequence>MKTYSIAIVGASGAVGQELIKGLENSSFPIKKFVPLASARSAGKKIKAFHKDYEILETTHEVFEKEKIDIAFFSAGGSVSEEFATSAAKTALVIDNTSFFRLNKKVPLVVPEINAKEIFNAPLNIIANPNCSTIQMTQILNPLHLHFKIKSVIVSTYQAVSGAGNKGIESLKNELKTALECLEKDPTIDLNQVLQAGAFPYPIAFNAIAHIDAFNENGYTKEELKMVHETHKIMGVDFPISATCVRVPVLRSHSESLSIAFEKEFDLKEVYEVLKNAPSVVVCDDPSHNLYPTPLKASNTDSAFIGRLRKDLFDKKTLHGFCVADQLRVGAATNALKIALHYIKNAQ</sequence>
<dbReference type="GO" id="GO:0046983">
    <property type="term" value="F:protein dimerization activity"/>
    <property type="evidence" value="ECO:0007669"/>
    <property type="project" value="InterPro"/>
</dbReference>
<comment type="similarity">
    <text evidence="5 16">Belongs to the aspartate-semialdehyde dehydrogenase family.</text>
</comment>
<dbReference type="Gene3D" id="3.30.360.10">
    <property type="entry name" value="Dihydrodipicolinate Reductase, domain 2"/>
    <property type="match status" value="1"/>
</dbReference>
<dbReference type="SMART" id="SM00859">
    <property type="entry name" value="Semialdhyde_dh"/>
    <property type="match status" value="1"/>
</dbReference>
<feature type="binding site" evidence="16">
    <location>
        <position position="158"/>
    </location>
    <ligand>
        <name>substrate</name>
    </ligand>
</feature>
<feature type="binding site" evidence="16">
    <location>
        <position position="246"/>
    </location>
    <ligand>
        <name>substrate</name>
    </ligand>
</feature>
<keyword evidence="8 16" id="KW-0028">Amino-acid biosynthesis</keyword>
<comment type="function">
    <text evidence="1 16">Catalyzes the NADPH-dependent formation of L-aspartate-semialdehyde (L-ASA) by the reductive dephosphorylation of L-aspartyl-4-phosphate.</text>
</comment>
<dbReference type="UniPathway" id="UPA00051">
    <property type="reaction ID" value="UER00464"/>
</dbReference>
<dbReference type="CDD" id="cd18131">
    <property type="entry name" value="ASADH_C_bac_euk_like"/>
    <property type="match status" value="1"/>
</dbReference>
<keyword evidence="12 16" id="KW-0560">Oxidoreductase</keyword>
<comment type="caution">
    <text evidence="16">Lacks conserved residue(s) required for the propagation of feature annotation.</text>
</comment>
<dbReference type="PIRSF" id="PIRSF000148">
    <property type="entry name" value="ASA_dh"/>
    <property type="match status" value="1"/>
</dbReference>
<accession>K7Y8B4</accession>
<dbReference type="GO" id="GO:0004073">
    <property type="term" value="F:aspartate-semialdehyde dehydrogenase activity"/>
    <property type="evidence" value="ECO:0007669"/>
    <property type="project" value="UniProtKB-UniRule"/>
</dbReference>
<dbReference type="PANTHER" id="PTHR46278:SF2">
    <property type="entry name" value="ASPARTATE-SEMIALDEHYDE DEHYDROGENASE"/>
    <property type="match status" value="1"/>
</dbReference>
<feature type="binding site" evidence="16">
    <location>
        <begin position="161"/>
        <end position="162"/>
    </location>
    <ligand>
        <name>NADP(+)</name>
        <dbReference type="ChEBI" id="CHEBI:58349"/>
    </ligand>
</feature>
<feature type="active site" description="Acyl-thioester intermediate" evidence="16 17">
    <location>
        <position position="131"/>
    </location>
</feature>
<evidence type="ECO:0000256" key="4">
    <source>
        <dbReference type="ARBA" id="ARBA00005097"/>
    </source>
</evidence>
<evidence type="ECO:0000256" key="2">
    <source>
        <dbReference type="ARBA" id="ARBA00005021"/>
    </source>
</evidence>
<dbReference type="GO" id="GO:0009088">
    <property type="term" value="P:threonine biosynthetic process"/>
    <property type="evidence" value="ECO:0007669"/>
    <property type="project" value="UniProtKB-UniRule"/>
</dbReference>
<feature type="active site" description="Proton acceptor" evidence="16 17">
    <location>
        <position position="253"/>
    </location>
</feature>